<sequence length="248" mass="27237">MESGQHEINHLLRILIDLVLCETDIQTNRLAWGRVSSGGSDSVGFLCEVYLLPQKLCVLPSSYHWAMPGSSPRLRVGLRVDVLGLQVQLEFIWGTPAWLLIYFSSGIYANLLSCVLHPAVLGVGSSGCLCGLIGGWLSFLLITWNQTMPNDVKMRNAQTTSILISIVLVVVFSFMPLMDLAAHIGGLIMGVGVTMTLFGNRLQDRLYRWITIVTGILVTASLWLSTAIVFASIKAPAQLLDLCQRPYC</sequence>
<comment type="caution">
    <text evidence="10">Lacks conserved residue(s) required for the propagation of feature annotation.</text>
</comment>
<keyword evidence="13" id="KW-1185">Reference proteome</keyword>
<comment type="function">
    <text evidence="10">Serine protease involved in intramembrane proteolysis.</text>
</comment>
<evidence type="ECO:0000256" key="1">
    <source>
        <dbReference type="ARBA" id="ARBA00000156"/>
    </source>
</evidence>
<evidence type="ECO:0000256" key="5">
    <source>
        <dbReference type="ARBA" id="ARBA00022692"/>
    </source>
</evidence>
<evidence type="ECO:0000256" key="10">
    <source>
        <dbReference type="RuleBase" id="RU362115"/>
    </source>
</evidence>
<dbReference type="Proteomes" id="UP001642484">
    <property type="component" value="Unassembled WGS sequence"/>
</dbReference>
<evidence type="ECO:0000313" key="12">
    <source>
        <dbReference type="EMBL" id="CAK9046116.1"/>
    </source>
</evidence>
<protein>
    <recommendedName>
        <fullName evidence="10">Rhomboid-like protease</fullName>
        <ecNumber evidence="10">3.4.21.105</ecNumber>
    </recommendedName>
</protein>
<dbReference type="SUPFAM" id="SSF144091">
    <property type="entry name" value="Rhomboid-like"/>
    <property type="match status" value="1"/>
</dbReference>
<keyword evidence="6 10" id="KW-0378">Hydrolase</keyword>
<keyword evidence="4 10" id="KW-0645">Protease</keyword>
<keyword evidence="5 10" id="KW-0812">Transmembrane</keyword>
<evidence type="ECO:0000256" key="4">
    <source>
        <dbReference type="ARBA" id="ARBA00022670"/>
    </source>
</evidence>
<comment type="subcellular location">
    <subcellularLocation>
        <location evidence="2 10">Membrane</location>
        <topology evidence="2 10">Multi-pass membrane protein</topology>
    </subcellularLocation>
</comment>
<feature type="transmembrane region" description="Helical" evidence="10">
    <location>
        <begin position="91"/>
        <end position="111"/>
    </location>
</feature>
<keyword evidence="7 10" id="KW-0720">Serine protease</keyword>
<keyword evidence="9 10" id="KW-0472">Membrane</keyword>
<comment type="caution">
    <text evidence="12">The sequence shown here is derived from an EMBL/GenBank/DDBJ whole genome shotgun (WGS) entry which is preliminary data.</text>
</comment>
<evidence type="ECO:0000313" key="13">
    <source>
        <dbReference type="Proteomes" id="UP001642484"/>
    </source>
</evidence>
<evidence type="ECO:0000256" key="6">
    <source>
        <dbReference type="ARBA" id="ARBA00022801"/>
    </source>
</evidence>
<proteinExistence type="inferred from homology"/>
<evidence type="ECO:0000256" key="9">
    <source>
        <dbReference type="ARBA" id="ARBA00023136"/>
    </source>
</evidence>
<feature type="transmembrane region" description="Helical" evidence="10">
    <location>
        <begin position="180"/>
        <end position="198"/>
    </location>
</feature>
<dbReference type="InterPro" id="IPR035952">
    <property type="entry name" value="Rhomboid-like_sf"/>
</dbReference>
<evidence type="ECO:0000256" key="2">
    <source>
        <dbReference type="ARBA" id="ARBA00004141"/>
    </source>
</evidence>
<organism evidence="12 13">
    <name type="scientific">Durusdinium trenchii</name>
    <dbReference type="NCBI Taxonomy" id="1381693"/>
    <lineage>
        <taxon>Eukaryota</taxon>
        <taxon>Sar</taxon>
        <taxon>Alveolata</taxon>
        <taxon>Dinophyceae</taxon>
        <taxon>Suessiales</taxon>
        <taxon>Symbiodiniaceae</taxon>
        <taxon>Durusdinium</taxon>
    </lineage>
</organism>
<dbReference type="InterPro" id="IPR022764">
    <property type="entry name" value="Peptidase_S54_rhomboid_dom"/>
</dbReference>
<feature type="transmembrane region" description="Helical" evidence="10">
    <location>
        <begin position="156"/>
        <end position="174"/>
    </location>
</feature>
<evidence type="ECO:0000259" key="11">
    <source>
        <dbReference type="Pfam" id="PF01694"/>
    </source>
</evidence>
<evidence type="ECO:0000256" key="7">
    <source>
        <dbReference type="ARBA" id="ARBA00022825"/>
    </source>
</evidence>
<feature type="transmembrane region" description="Helical" evidence="10">
    <location>
        <begin position="123"/>
        <end position="144"/>
    </location>
</feature>
<dbReference type="PANTHER" id="PTHR22936">
    <property type="entry name" value="RHOMBOID-RELATED"/>
    <property type="match status" value="1"/>
</dbReference>
<dbReference type="Pfam" id="PF01694">
    <property type="entry name" value="Rhomboid"/>
    <property type="match status" value="1"/>
</dbReference>
<evidence type="ECO:0000256" key="3">
    <source>
        <dbReference type="ARBA" id="ARBA00009045"/>
    </source>
</evidence>
<dbReference type="EC" id="3.4.21.105" evidence="10"/>
<keyword evidence="8 10" id="KW-1133">Transmembrane helix</keyword>
<evidence type="ECO:0000256" key="8">
    <source>
        <dbReference type="ARBA" id="ARBA00022989"/>
    </source>
</evidence>
<gene>
    <name evidence="12" type="ORF">CCMP2556_LOCUS24002</name>
</gene>
<reference evidence="12 13" key="1">
    <citation type="submission" date="2024-02" db="EMBL/GenBank/DDBJ databases">
        <authorList>
            <person name="Chen Y."/>
            <person name="Shah S."/>
            <person name="Dougan E. K."/>
            <person name="Thang M."/>
            <person name="Chan C."/>
        </authorList>
    </citation>
    <scope>NUCLEOTIDE SEQUENCE [LARGE SCALE GENOMIC DNA]</scope>
</reference>
<comment type="similarity">
    <text evidence="3 10">Belongs to the peptidase S54 family.</text>
</comment>
<comment type="catalytic activity">
    <reaction evidence="1 10">
        <text>Cleaves type-1 transmembrane domains using a catalytic dyad composed of serine and histidine that are contributed by different transmembrane domains.</text>
        <dbReference type="EC" id="3.4.21.105"/>
    </reaction>
</comment>
<feature type="transmembrane region" description="Helical" evidence="10">
    <location>
        <begin position="210"/>
        <end position="233"/>
    </location>
</feature>
<accession>A0ABP0M4Z9</accession>
<name>A0ABP0M4Z9_9DINO</name>
<feature type="domain" description="Peptidase S54 rhomboid" evidence="11">
    <location>
        <begin position="87"/>
        <end position="198"/>
    </location>
</feature>
<dbReference type="PANTHER" id="PTHR22936:SF69">
    <property type="entry name" value="RHOMBOID-LIKE PROTEIN"/>
    <property type="match status" value="1"/>
</dbReference>
<dbReference type="EMBL" id="CAXAMN010015558">
    <property type="protein sequence ID" value="CAK9046116.1"/>
    <property type="molecule type" value="Genomic_DNA"/>
</dbReference>
<dbReference type="Gene3D" id="1.20.1540.10">
    <property type="entry name" value="Rhomboid-like"/>
    <property type="match status" value="1"/>
</dbReference>
<dbReference type="InterPro" id="IPR002610">
    <property type="entry name" value="Peptidase_S54_rhomboid-like"/>
</dbReference>